<proteinExistence type="inferred from homology"/>
<dbReference type="SUPFAM" id="SSF57783">
    <property type="entry name" value="Zinc beta-ribbon"/>
    <property type="match status" value="1"/>
</dbReference>
<evidence type="ECO:0000256" key="7">
    <source>
        <dbReference type="ARBA" id="ARBA00022833"/>
    </source>
</evidence>
<comment type="caution">
    <text evidence="12">The sequence shown here is derived from an EMBL/GenBank/DDBJ whole genome shotgun (WGS) entry which is preliminary data.</text>
</comment>
<keyword evidence="9" id="KW-0539">Nucleus</keyword>
<dbReference type="InterPro" id="IPR001222">
    <property type="entry name" value="Znf_TFIIS"/>
</dbReference>
<keyword evidence="8" id="KW-0804">Transcription</keyword>
<dbReference type="InterPro" id="IPR019761">
    <property type="entry name" value="DNA-dir_RNA_pol-M_15_CS"/>
</dbReference>
<dbReference type="STRING" id="1445577.A0A010RNM7"/>
<evidence type="ECO:0000313" key="13">
    <source>
        <dbReference type="Proteomes" id="UP000020467"/>
    </source>
</evidence>
<dbReference type="PANTHER" id="PTHR11239">
    <property type="entry name" value="DNA-DIRECTED RNA POLYMERASE"/>
    <property type="match status" value="1"/>
</dbReference>
<dbReference type="PANTHER" id="PTHR11239:SF14">
    <property type="entry name" value="DNA-DIRECTED RNA POLYMERASE I SUBUNIT RPA12"/>
    <property type="match status" value="1"/>
</dbReference>
<dbReference type="SMART" id="SM00440">
    <property type="entry name" value="ZnF_C2C2"/>
    <property type="match status" value="1"/>
</dbReference>
<keyword evidence="6 10" id="KW-0863">Zinc-finger</keyword>
<dbReference type="GO" id="GO:0003676">
    <property type="term" value="F:nucleic acid binding"/>
    <property type="evidence" value="ECO:0007669"/>
    <property type="project" value="InterPro"/>
</dbReference>
<comment type="similarity">
    <text evidence="2">Belongs to the archaeal RpoM/eukaryotic RPA12/RPB9/RPC11 RNA polymerase family.</text>
</comment>
<protein>
    <recommendedName>
        <fullName evidence="3">DNA-directed RNA polymerase I subunit RPA12</fullName>
    </recommendedName>
</protein>
<dbReference type="PROSITE" id="PS01030">
    <property type="entry name" value="RNA_POL_M_15KD"/>
    <property type="match status" value="1"/>
</dbReference>
<evidence type="ECO:0000256" key="2">
    <source>
        <dbReference type="ARBA" id="ARBA00008925"/>
    </source>
</evidence>
<name>A0A010RNM7_9PEZI</name>
<dbReference type="GO" id="GO:0008270">
    <property type="term" value="F:zinc ion binding"/>
    <property type="evidence" value="ECO:0007669"/>
    <property type="project" value="UniProtKB-KW"/>
</dbReference>
<evidence type="ECO:0000256" key="4">
    <source>
        <dbReference type="ARBA" id="ARBA00022478"/>
    </source>
</evidence>
<keyword evidence="13" id="KW-1185">Reference proteome</keyword>
<evidence type="ECO:0000256" key="10">
    <source>
        <dbReference type="PROSITE-ProRule" id="PRU00472"/>
    </source>
</evidence>
<dbReference type="Proteomes" id="UP000020467">
    <property type="component" value="Unassembled WGS sequence"/>
</dbReference>
<gene>
    <name evidence="12" type="ORF">CFIO01_03681</name>
</gene>
<dbReference type="GO" id="GO:0005736">
    <property type="term" value="C:RNA polymerase I complex"/>
    <property type="evidence" value="ECO:0007669"/>
    <property type="project" value="TreeGrafter"/>
</dbReference>
<feature type="domain" description="TFIIS-type" evidence="11">
    <location>
        <begin position="104"/>
        <end position="143"/>
    </location>
</feature>
<dbReference type="eggNOG" id="KOG2907">
    <property type="taxonomic scope" value="Eukaryota"/>
</dbReference>
<evidence type="ECO:0000256" key="9">
    <source>
        <dbReference type="ARBA" id="ARBA00023242"/>
    </source>
</evidence>
<dbReference type="PROSITE" id="PS51133">
    <property type="entry name" value="ZF_TFIIS_2"/>
    <property type="match status" value="1"/>
</dbReference>
<dbReference type="Pfam" id="PF01096">
    <property type="entry name" value="Zn_ribbon_TFIIS"/>
    <property type="match status" value="1"/>
</dbReference>
<reference evidence="12 13" key="1">
    <citation type="submission" date="2014-02" db="EMBL/GenBank/DDBJ databases">
        <title>The genome sequence of Colletotrichum fioriniae PJ7.</title>
        <authorList>
            <person name="Baroncelli R."/>
            <person name="Thon M.R."/>
        </authorList>
    </citation>
    <scope>NUCLEOTIDE SEQUENCE [LARGE SCALE GENOMIC DNA]</scope>
    <source>
        <strain evidence="12 13">PJ7</strain>
    </source>
</reference>
<sequence>MSAIGTLVFCTDCGNLLPASMGTEKNTLTCDCCGADNKGKLIAAGVLFINAVQELQTNKVDTDIGAKTITTQTKPSDFPSQLRQKLQSNVQTVDRTNVNTEATIKETCPKCGAEEVRFTAVQLRSADEGSTIFFTCECGFKYANASFYSDRASYFPTLY</sequence>
<evidence type="ECO:0000256" key="8">
    <source>
        <dbReference type="ARBA" id="ARBA00023163"/>
    </source>
</evidence>
<dbReference type="InterPro" id="IPR034004">
    <property type="entry name" value="Zn_ribbon_RPA12_C"/>
</dbReference>
<dbReference type="OrthoDB" id="10056816at2759"/>
<evidence type="ECO:0000256" key="6">
    <source>
        <dbReference type="ARBA" id="ARBA00022771"/>
    </source>
</evidence>
<keyword evidence="7" id="KW-0862">Zinc</keyword>
<evidence type="ECO:0000256" key="5">
    <source>
        <dbReference type="ARBA" id="ARBA00022723"/>
    </source>
</evidence>
<dbReference type="Gene3D" id="2.20.25.10">
    <property type="match status" value="1"/>
</dbReference>
<keyword evidence="5" id="KW-0479">Metal-binding</keyword>
<dbReference type="InterPro" id="IPR012164">
    <property type="entry name" value="Rpa12/Rpb9/Rpc10/TFS"/>
</dbReference>
<evidence type="ECO:0000313" key="12">
    <source>
        <dbReference type="EMBL" id="EXF79564.1"/>
    </source>
</evidence>
<evidence type="ECO:0000256" key="3">
    <source>
        <dbReference type="ARBA" id="ARBA00018784"/>
    </source>
</evidence>
<organism evidence="12 13">
    <name type="scientific">Colletotrichum fioriniae PJ7</name>
    <dbReference type="NCBI Taxonomy" id="1445577"/>
    <lineage>
        <taxon>Eukaryota</taxon>
        <taxon>Fungi</taxon>
        <taxon>Dikarya</taxon>
        <taxon>Ascomycota</taxon>
        <taxon>Pezizomycotina</taxon>
        <taxon>Sordariomycetes</taxon>
        <taxon>Hypocreomycetidae</taxon>
        <taxon>Glomerellales</taxon>
        <taxon>Glomerellaceae</taxon>
        <taxon>Colletotrichum</taxon>
        <taxon>Colletotrichum acutatum species complex</taxon>
    </lineage>
</organism>
<dbReference type="KEGG" id="cfj:CFIO01_03681"/>
<dbReference type="AlphaFoldDB" id="A0A010RNM7"/>
<dbReference type="EMBL" id="JARH01000547">
    <property type="protein sequence ID" value="EXF79564.1"/>
    <property type="molecule type" value="Genomic_DNA"/>
</dbReference>
<keyword evidence="4" id="KW-0240">DNA-directed RNA polymerase</keyword>
<dbReference type="GO" id="GO:0003899">
    <property type="term" value="F:DNA-directed RNA polymerase activity"/>
    <property type="evidence" value="ECO:0007669"/>
    <property type="project" value="InterPro"/>
</dbReference>
<evidence type="ECO:0000256" key="1">
    <source>
        <dbReference type="ARBA" id="ARBA00004604"/>
    </source>
</evidence>
<dbReference type="CDD" id="cd10507">
    <property type="entry name" value="Zn-ribbon_RPA12"/>
    <property type="match status" value="1"/>
</dbReference>
<comment type="subcellular location">
    <subcellularLocation>
        <location evidence="1">Nucleus</location>
        <location evidence="1">Nucleolus</location>
    </subcellularLocation>
</comment>
<dbReference type="GO" id="GO:0006363">
    <property type="term" value="P:termination of RNA polymerase I transcription"/>
    <property type="evidence" value="ECO:0007669"/>
    <property type="project" value="TreeGrafter"/>
</dbReference>
<dbReference type="HOGENOM" id="CLU_093932_1_1_1"/>
<evidence type="ECO:0000259" key="11">
    <source>
        <dbReference type="PROSITE" id="PS51133"/>
    </source>
</evidence>
<accession>A0A010RNM7</accession>